<keyword evidence="1" id="KW-0472">Membrane</keyword>
<keyword evidence="1" id="KW-0812">Transmembrane</keyword>
<sequence length="165" mass="17813">MSRGPALGAAEFERRIRCAVWGMAVTMALTGWTMAPWIEVSGTPHVLWELAAVEVIDGPALLLPALMMVTLLLGVAASAAATRAMACAAWLVGLVTSVSTFAFSFDPGDKYDIGYGAGYAVTLSAAYVVVFFCVWRSAKRKPSPEKVAKWMDPSFGTVDSRYRRR</sequence>
<evidence type="ECO:0000313" key="2">
    <source>
        <dbReference type="EMBL" id="SNT59948.1"/>
    </source>
</evidence>
<accession>A0A239NZX7</accession>
<dbReference type="EMBL" id="FZOR01000055">
    <property type="protein sequence ID" value="SNT59948.1"/>
    <property type="molecule type" value="Genomic_DNA"/>
</dbReference>
<keyword evidence="3" id="KW-1185">Reference proteome</keyword>
<feature type="transmembrane region" description="Helical" evidence="1">
    <location>
        <begin position="20"/>
        <end position="38"/>
    </location>
</feature>
<evidence type="ECO:0000313" key="3">
    <source>
        <dbReference type="Proteomes" id="UP000198318"/>
    </source>
</evidence>
<feature type="transmembrane region" description="Helical" evidence="1">
    <location>
        <begin position="58"/>
        <end position="77"/>
    </location>
</feature>
<feature type="transmembrane region" description="Helical" evidence="1">
    <location>
        <begin position="117"/>
        <end position="135"/>
    </location>
</feature>
<protein>
    <recommendedName>
        <fullName evidence="4">Tryptophan-associated transmembrane protein (Trp_oprn_chp)</fullName>
    </recommendedName>
</protein>
<evidence type="ECO:0000256" key="1">
    <source>
        <dbReference type="SAM" id="Phobius"/>
    </source>
</evidence>
<dbReference type="Proteomes" id="UP000198318">
    <property type="component" value="Unassembled WGS sequence"/>
</dbReference>
<reference evidence="2 3" key="1">
    <citation type="submission" date="2017-06" db="EMBL/GenBank/DDBJ databases">
        <authorList>
            <person name="Kim H.J."/>
            <person name="Triplett B.A."/>
        </authorList>
    </citation>
    <scope>NUCLEOTIDE SEQUENCE [LARGE SCALE GENOMIC DNA]</scope>
    <source>
        <strain evidence="2 3">DSM 44715</strain>
    </source>
</reference>
<evidence type="ECO:0008006" key="4">
    <source>
        <dbReference type="Google" id="ProtNLM"/>
    </source>
</evidence>
<name>A0A239NZX7_9ACTN</name>
<feature type="transmembrane region" description="Helical" evidence="1">
    <location>
        <begin position="84"/>
        <end position="105"/>
    </location>
</feature>
<organism evidence="2 3">
    <name type="scientific">Actinomadura meyerae</name>
    <dbReference type="NCBI Taxonomy" id="240840"/>
    <lineage>
        <taxon>Bacteria</taxon>
        <taxon>Bacillati</taxon>
        <taxon>Actinomycetota</taxon>
        <taxon>Actinomycetes</taxon>
        <taxon>Streptosporangiales</taxon>
        <taxon>Thermomonosporaceae</taxon>
        <taxon>Actinomadura</taxon>
    </lineage>
</organism>
<proteinExistence type="predicted"/>
<gene>
    <name evidence="2" type="ORF">SAMN05443665_10552</name>
</gene>
<dbReference type="AlphaFoldDB" id="A0A239NZX7"/>
<keyword evidence="1" id="KW-1133">Transmembrane helix</keyword>